<keyword evidence="3" id="KW-0539">Nucleus</keyword>
<dbReference type="AlphaFoldDB" id="A0A6A4WLI5"/>
<feature type="region of interest" description="Disordered" evidence="4">
    <location>
        <begin position="236"/>
        <end position="278"/>
    </location>
</feature>
<organism evidence="5 6">
    <name type="scientific">Amphibalanus amphitrite</name>
    <name type="common">Striped barnacle</name>
    <name type="synonym">Balanus amphitrite</name>
    <dbReference type="NCBI Taxonomy" id="1232801"/>
    <lineage>
        <taxon>Eukaryota</taxon>
        <taxon>Metazoa</taxon>
        <taxon>Ecdysozoa</taxon>
        <taxon>Arthropoda</taxon>
        <taxon>Crustacea</taxon>
        <taxon>Multicrustacea</taxon>
        <taxon>Cirripedia</taxon>
        <taxon>Thoracica</taxon>
        <taxon>Thoracicalcarea</taxon>
        <taxon>Balanomorpha</taxon>
        <taxon>Balanoidea</taxon>
        <taxon>Balanidae</taxon>
        <taxon>Amphibalaninae</taxon>
        <taxon>Amphibalanus</taxon>
    </lineage>
</organism>
<evidence type="ECO:0000313" key="6">
    <source>
        <dbReference type="Proteomes" id="UP000440578"/>
    </source>
</evidence>
<dbReference type="GO" id="GO:0005681">
    <property type="term" value="C:spliceosomal complex"/>
    <property type="evidence" value="ECO:0007669"/>
    <property type="project" value="TreeGrafter"/>
</dbReference>
<protein>
    <submittedName>
        <fullName evidence="5">Telomere length and silencing protein 1</fullName>
    </submittedName>
</protein>
<proteinExistence type="inferred from homology"/>
<sequence>MFKKVKKKPLRERKASSESDEAPQSDEEELSLAEKLEEARELQKLRKKASGIDIETLAKGDVKKDVKKKNDPFKKTTGGMVDLAAVKKGAADDTDDAYDTGIGTSFSAETNKRDEDAEMQKYIETELQKRRGVQENEDDQQNSYLTPEQAALMAVPEHLRKSSNKKSEEMLSNQMLSGIPEIDLGIDAKLKNIEATEAAKMKLLQDQMNKKSGPSQFVPTNMAVNFVQHNRFSIKEPLRPKRAEQRPEPKKPVLVVGGVREDDDETERKRKHGQASDDLLFNKFKKQFRR</sequence>
<comment type="similarity">
    <text evidence="2">Belongs to the TLS1 family.</text>
</comment>
<gene>
    <name evidence="5" type="ORF">FJT64_025204</name>
</gene>
<evidence type="ECO:0000256" key="2">
    <source>
        <dbReference type="ARBA" id="ARBA00007643"/>
    </source>
</evidence>
<feature type="compositionally biased region" description="Basic and acidic residues" evidence="4">
    <location>
        <begin position="236"/>
        <end position="251"/>
    </location>
</feature>
<evidence type="ECO:0000313" key="5">
    <source>
        <dbReference type="EMBL" id="KAF0302731.1"/>
    </source>
</evidence>
<dbReference type="InterPro" id="IPR010756">
    <property type="entry name" value="Tls1-like"/>
</dbReference>
<name>A0A6A4WLI5_AMPAM</name>
<dbReference type="PANTHER" id="PTHR13486:SF2">
    <property type="entry name" value="SPLICING FACTOR C9ORF78"/>
    <property type="match status" value="1"/>
</dbReference>
<reference evidence="5 6" key="1">
    <citation type="submission" date="2019-07" db="EMBL/GenBank/DDBJ databases">
        <title>Draft genome assembly of a fouling barnacle, Amphibalanus amphitrite (Darwin, 1854): The first reference genome for Thecostraca.</title>
        <authorList>
            <person name="Kim W."/>
        </authorList>
    </citation>
    <scope>NUCLEOTIDE SEQUENCE [LARGE SCALE GENOMIC DNA]</scope>
    <source>
        <strain evidence="5">SNU_AA5</strain>
        <tissue evidence="5">Soma without cirri and trophi</tissue>
    </source>
</reference>
<evidence type="ECO:0000256" key="4">
    <source>
        <dbReference type="SAM" id="MobiDB-lite"/>
    </source>
</evidence>
<comment type="caution">
    <text evidence="5">The sequence shown here is derived from an EMBL/GenBank/DDBJ whole genome shotgun (WGS) entry which is preliminary data.</text>
</comment>
<dbReference type="GO" id="GO:0000398">
    <property type="term" value="P:mRNA splicing, via spliceosome"/>
    <property type="evidence" value="ECO:0007669"/>
    <property type="project" value="TreeGrafter"/>
</dbReference>
<feature type="region of interest" description="Disordered" evidence="4">
    <location>
        <begin position="90"/>
        <end position="118"/>
    </location>
</feature>
<accession>A0A6A4WLI5</accession>
<feature type="region of interest" description="Disordered" evidence="4">
    <location>
        <begin position="1"/>
        <end position="32"/>
    </location>
</feature>
<dbReference type="OrthoDB" id="5627at2759"/>
<feature type="compositionally biased region" description="Basic residues" evidence="4">
    <location>
        <begin position="1"/>
        <end position="11"/>
    </location>
</feature>
<keyword evidence="6" id="KW-1185">Reference proteome</keyword>
<comment type="subcellular location">
    <subcellularLocation>
        <location evidence="1">Nucleus</location>
    </subcellularLocation>
</comment>
<dbReference type="Pfam" id="PF07052">
    <property type="entry name" value="Hep_59"/>
    <property type="match status" value="1"/>
</dbReference>
<dbReference type="EMBL" id="VIIS01001024">
    <property type="protein sequence ID" value="KAF0302731.1"/>
    <property type="molecule type" value="Genomic_DNA"/>
</dbReference>
<dbReference type="Proteomes" id="UP000440578">
    <property type="component" value="Unassembled WGS sequence"/>
</dbReference>
<feature type="compositionally biased region" description="Acidic residues" evidence="4">
    <location>
        <begin position="18"/>
        <end position="31"/>
    </location>
</feature>
<evidence type="ECO:0000256" key="3">
    <source>
        <dbReference type="ARBA" id="ARBA00023242"/>
    </source>
</evidence>
<dbReference type="PANTHER" id="PTHR13486">
    <property type="entry name" value="TELOMERE LENGTH AND SILENCING PROTEIN 1 TLS1 FAMILY MEMBER"/>
    <property type="match status" value="1"/>
</dbReference>
<evidence type="ECO:0000256" key="1">
    <source>
        <dbReference type="ARBA" id="ARBA00004123"/>
    </source>
</evidence>